<evidence type="ECO:0000313" key="17">
    <source>
        <dbReference type="EMBL" id="AJZ56510.1"/>
    </source>
</evidence>
<dbReference type="HAMAP" id="MF_01458">
    <property type="entry name" value="FtsH"/>
    <property type="match status" value="1"/>
</dbReference>
<dbReference type="RefSeq" id="WP_046565554.1">
    <property type="nucleotide sequence ID" value="NZ_CP010025.1"/>
</dbReference>
<dbReference type="GO" id="GO:0004222">
    <property type="term" value="F:metalloendopeptidase activity"/>
    <property type="evidence" value="ECO:0007669"/>
    <property type="project" value="InterPro"/>
</dbReference>
<dbReference type="InterPro" id="IPR037219">
    <property type="entry name" value="Peptidase_M41-like"/>
</dbReference>
<dbReference type="SUPFAM" id="SSF52540">
    <property type="entry name" value="P-loop containing nucleoside triphosphate hydrolases"/>
    <property type="match status" value="1"/>
</dbReference>
<dbReference type="InterPro" id="IPR003593">
    <property type="entry name" value="AAA+_ATPase"/>
</dbReference>
<dbReference type="AlphaFoldDB" id="A0AAU8T8V3"/>
<evidence type="ECO:0000256" key="7">
    <source>
        <dbReference type="ARBA" id="ARBA00022801"/>
    </source>
</evidence>
<keyword evidence="5 14" id="KW-0479">Metal-binding</keyword>
<keyword evidence="4 14" id="KW-0812">Transmembrane</keyword>
<feature type="transmembrane region" description="Helical" evidence="14">
    <location>
        <begin position="107"/>
        <end position="128"/>
    </location>
</feature>
<feature type="domain" description="AAA+ ATPase" evidence="16">
    <location>
        <begin position="194"/>
        <end position="335"/>
    </location>
</feature>
<dbReference type="FunFam" id="1.20.58.760:FF:000001">
    <property type="entry name" value="ATP-dependent zinc metalloprotease FtsH"/>
    <property type="match status" value="1"/>
</dbReference>
<dbReference type="GO" id="GO:0005524">
    <property type="term" value="F:ATP binding"/>
    <property type="evidence" value="ECO:0007669"/>
    <property type="project" value="UniProtKB-UniRule"/>
</dbReference>
<evidence type="ECO:0000259" key="16">
    <source>
        <dbReference type="SMART" id="SM00382"/>
    </source>
</evidence>
<name>A0AAU8T8V3_9BURK</name>
<comment type="similarity">
    <text evidence="15">Belongs to the AAA ATPase family.</text>
</comment>
<evidence type="ECO:0000256" key="2">
    <source>
        <dbReference type="ARBA" id="ARBA00010044"/>
    </source>
</evidence>
<evidence type="ECO:0000256" key="4">
    <source>
        <dbReference type="ARBA" id="ARBA00022692"/>
    </source>
</evidence>
<dbReference type="InterPro" id="IPR041569">
    <property type="entry name" value="AAA_lid_3"/>
</dbReference>
<dbReference type="GO" id="GO:0008270">
    <property type="term" value="F:zinc ion binding"/>
    <property type="evidence" value="ECO:0007669"/>
    <property type="project" value="UniProtKB-UniRule"/>
</dbReference>
<dbReference type="GO" id="GO:0030163">
    <property type="term" value="P:protein catabolic process"/>
    <property type="evidence" value="ECO:0007669"/>
    <property type="project" value="UniProtKB-UniRule"/>
</dbReference>
<feature type="active site" evidence="14">
    <location>
        <position position="427"/>
    </location>
</feature>
<feature type="binding site" evidence="14">
    <location>
        <position position="503"/>
    </location>
    <ligand>
        <name>Zn(2+)</name>
        <dbReference type="ChEBI" id="CHEBI:29105"/>
        <note>catalytic</note>
    </ligand>
</feature>
<dbReference type="GO" id="GO:0004176">
    <property type="term" value="F:ATP-dependent peptidase activity"/>
    <property type="evidence" value="ECO:0007669"/>
    <property type="project" value="InterPro"/>
</dbReference>
<keyword evidence="12 14" id="KW-0472">Membrane</keyword>
<dbReference type="GO" id="GO:0016887">
    <property type="term" value="F:ATP hydrolysis activity"/>
    <property type="evidence" value="ECO:0007669"/>
    <property type="project" value="UniProtKB-UniRule"/>
</dbReference>
<dbReference type="SUPFAM" id="SSF140990">
    <property type="entry name" value="FtsH protease domain-like"/>
    <property type="match status" value="1"/>
</dbReference>
<dbReference type="Pfam" id="PF01434">
    <property type="entry name" value="Peptidase_M41"/>
    <property type="match status" value="1"/>
</dbReference>
<sequence>MKREHQINVLYIVAAFLAVLMIQSFFAQPDHIKTIPYSEFQQLVSQGKVTDLVIGPSQITGTYKDVTAKDVEAGKPQHFSTLRVEPGLAQELAKDNLAFSGEPSPGLLPTILGWLMPAIGFALVWMFLIRPMAMGGGAGGMMAIGKSKAKIYVEKDTKVTFADVAGVDEAKDELKEVVSFLKDPRSYGRLGAHVPKGVLLVGPPGTGKTLLARAVAGEAGVAFFSISGSEFVEMFVGVGAARVRDLFEQARQHAPAIVFIDELDSLGRARGSALPGGGGHDEKEQTLNQLLSELDGFDTSIGVVLLAATNRPEILDPALLRAGRFDRQVLVDRPDKKGRCEILEVHLKKIKLASGVPVVDIAALTPGFSGADLANLVNEAALLATRRNAEDVTLDDFTQAIERIVAGLEKRNRLLNPHEREVVAHHEMGHALVAMALPGVDPVQKISIIPRGIAALGYTIQRPIEDRFLMDRGELMNRMAVLLGGRAAESLVFEEVSTGAADDLAKASDIARSMVVRFGMDPKLGQVAYEPESVSALGMPAGTDWHPRQYGEQTATAIDTAVRDLIDAAFKKASSILTANRALLTQAAGDLLTRETMSGEDLQAVARRLTRDGATASGLRDVTAATVVAASN</sequence>
<accession>A0AAU8T8V3</accession>
<comment type="similarity">
    <text evidence="13 14">In the central section; belongs to the AAA ATPase family.</text>
</comment>
<evidence type="ECO:0000256" key="1">
    <source>
        <dbReference type="ARBA" id="ARBA00004370"/>
    </source>
</evidence>
<evidence type="ECO:0000256" key="11">
    <source>
        <dbReference type="ARBA" id="ARBA00023049"/>
    </source>
</evidence>
<evidence type="ECO:0000256" key="13">
    <source>
        <dbReference type="ARBA" id="ARBA00061570"/>
    </source>
</evidence>
<dbReference type="Gene3D" id="3.40.50.300">
    <property type="entry name" value="P-loop containing nucleotide triphosphate hydrolases"/>
    <property type="match status" value="1"/>
</dbReference>
<dbReference type="GeneID" id="66513834"/>
<evidence type="ECO:0000256" key="9">
    <source>
        <dbReference type="ARBA" id="ARBA00022840"/>
    </source>
</evidence>
<keyword evidence="7 14" id="KW-0378">Hydrolase</keyword>
<evidence type="ECO:0000256" key="10">
    <source>
        <dbReference type="ARBA" id="ARBA00022989"/>
    </source>
</evidence>
<feature type="binding site" evidence="14">
    <location>
        <position position="426"/>
    </location>
    <ligand>
        <name>Zn(2+)</name>
        <dbReference type="ChEBI" id="CHEBI:29105"/>
        <note>catalytic</note>
    </ligand>
</feature>
<comment type="function">
    <text evidence="14">Acts as a processive, ATP-dependent zinc metallopeptidase for both cytoplasmic and membrane proteins. Plays a role in the quality control of integral membrane proteins.</text>
</comment>
<dbReference type="EMBL" id="CP010025">
    <property type="protein sequence ID" value="AJZ56510.1"/>
    <property type="molecule type" value="Genomic_DNA"/>
</dbReference>
<keyword evidence="11 14" id="KW-0482">Metalloprotease</keyword>
<keyword evidence="9 14" id="KW-0067">ATP-binding</keyword>
<dbReference type="Pfam" id="PF06480">
    <property type="entry name" value="FtsH_ext"/>
    <property type="match status" value="1"/>
</dbReference>
<dbReference type="Gene3D" id="1.20.58.760">
    <property type="entry name" value="Peptidase M41"/>
    <property type="match status" value="1"/>
</dbReference>
<dbReference type="PANTHER" id="PTHR23076">
    <property type="entry name" value="METALLOPROTEASE M41 FTSH"/>
    <property type="match status" value="1"/>
</dbReference>
<evidence type="ECO:0000256" key="12">
    <source>
        <dbReference type="ARBA" id="ARBA00023136"/>
    </source>
</evidence>
<evidence type="ECO:0000256" key="6">
    <source>
        <dbReference type="ARBA" id="ARBA00022741"/>
    </source>
</evidence>
<dbReference type="GO" id="GO:0005886">
    <property type="term" value="C:plasma membrane"/>
    <property type="evidence" value="ECO:0007669"/>
    <property type="project" value="UniProtKB-SubCell"/>
</dbReference>
<dbReference type="CDD" id="cd19501">
    <property type="entry name" value="RecA-like_FtsH"/>
    <property type="match status" value="1"/>
</dbReference>
<dbReference type="InterPro" id="IPR003959">
    <property type="entry name" value="ATPase_AAA_core"/>
</dbReference>
<evidence type="ECO:0000256" key="8">
    <source>
        <dbReference type="ARBA" id="ARBA00022833"/>
    </source>
</evidence>
<dbReference type="FunFam" id="1.10.8.60:FF:000001">
    <property type="entry name" value="ATP-dependent zinc metalloprotease FtsH"/>
    <property type="match status" value="1"/>
</dbReference>
<dbReference type="Pfam" id="PF17862">
    <property type="entry name" value="AAA_lid_3"/>
    <property type="match status" value="1"/>
</dbReference>
<dbReference type="InterPro" id="IPR005936">
    <property type="entry name" value="FtsH"/>
</dbReference>
<keyword evidence="6 14" id="KW-0547">Nucleotide-binding</keyword>
<dbReference type="EC" id="3.4.24.-" evidence="14"/>
<evidence type="ECO:0000256" key="15">
    <source>
        <dbReference type="RuleBase" id="RU003651"/>
    </source>
</evidence>
<organism evidence="17 18">
    <name type="scientific">Paraburkholderia fungorum</name>
    <dbReference type="NCBI Taxonomy" id="134537"/>
    <lineage>
        <taxon>Bacteria</taxon>
        <taxon>Pseudomonadati</taxon>
        <taxon>Pseudomonadota</taxon>
        <taxon>Betaproteobacteria</taxon>
        <taxon>Burkholderiales</taxon>
        <taxon>Burkholderiaceae</taxon>
        <taxon>Paraburkholderia</taxon>
    </lineage>
</organism>
<dbReference type="SMART" id="SM00382">
    <property type="entry name" value="AAA"/>
    <property type="match status" value="1"/>
</dbReference>
<evidence type="ECO:0000313" key="18">
    <source>
        <dbReference type="Proteomes" id="UP000032614"/>
    </source>
</evidence>
<dbReference type="GO" id="GO:0006508">
    <property type="term" value="P:proteolysis"/>
    <property type="evidence" value="ECO:0007669"/>
    <property type="project" value="UniProtKB-KW"/>
</dbReference>
<dbReference type="InterPro" id="IPR011546">
    <property type="entry name" value="Pept_M41_FtsH_extracell"/>
</dbReference>
<evidence type="ECO:0000256" key="3">
    <source>
        <dbReference type="ARBA" id="ARBA00022670"/>
    </source>
</evidence>
<dbReference type="PROSITE" id="PS00674">
    <property type="entry name" value="AAA"/>
    <property type="match status" value="1"/>
</dbReference>
<evidence type="ECO:0000256" key="14">
    <source>
        <dbReference type="HAMAP-Rule" id="MF_01458"/>
    </source>
</evidence>
<dbReference type="PANTHER" id="PTHR23076:SF113">
    <property type="entry name" value="ATP-DEPENDENT ZINC METALLOPROTEASE FTSH 1, CHLOROPLASTIC-RELATED"/>
    <property type="match status" value="1"/>
</dbReference>
<keyword evidence="8 14" id="KW-0862">Zinc</keyword>
<proteinExistence type="inferred from homology"/>
<dbReference type="Gene3D" id="1.10.8.60">
    <property type="match status" value="1"/>
</dbReference>
<dbReference type="Pfam" id="PF00004">
    <property type="entry name" value="AAA"/>
    <property type="match status" value="1"/>
</dbReference>
<gene>
    <name evidence="17" type="primary">hflB</name>
    <name evidence="14" type="synonym">ftsH</name>
    <name evidence="17" type="ORF">OI25_7539</name>
</gene>
<comment type="cofactor">
    <cofactor evidence="14">
        <name>Zn(2+)</name>
        <dbReference type="ChEBI" id="CHEBI:29105"/>
    </cofactor>
    <text evidence="14">Binds 1 zinc ion per subunit.</text>
</comment>
<reference evidence="17 18" key="1">
    <citation type="journal article" date="2015" name="Genome Announc.">
        <title>Complete genome sequences for 59 burkholderia isolates, both pathogenic and near neighbor.</title>
        <authorList>
            <person name="Johnson S.L."/>
            <person name="Bishop-Lilly K.A."/>
            <person name="Ladner J.T."/>
            <person name="Daligault H.E."/>
            <person name="Davenport K.W."/>
            <person name="Jaissle J."/>
            <person name="Frey K.G."/>
            <person name="Koroleva G.I."/>
            <person name="Bruce D.C."/>
            <person name="Coyne S.R."/>
            <person name="Broomall S.M."/>
            <person name="Li P.E."/>
            <person name="Teshima H."/>
            <person name="Gibbons H.S."/>
            <person name="Palacios G.F."/>
            <person name="Rosenzweig C.N."/>
            <person name="Redden C.L."/>
            <person name="Xu Y."/>
            <person name="Minogue T.D."/>
            <person name="Chain P.S."/>
        </authorList>
    </citation>
    <scope>NUCLEOTIDE SEQUENCE [LARGE SCALE GENOMIC DNA]</scope>
    <source>
        <strain evidence="17 18">ATCC BAA-463</strain>
    </source>
</reference>
<dbReference type="InterPro" id="IPR000642">
    <property type="entry name" value="Peptidase_M41"/>
</dbReference>
<dbReference type="NCBIfam" id="TIGR01241">
    <property type="entry name" value="FtsH_fam"/>
    <property type="match status" value="1"/>
</dbReference>
<feature type="binding site" evidence="14">
    <location>
        <begin position="202"/>
        <end position="209"/>
    </location>
    <ligand>
        <name>ATP</name>
        <dbReference type="ChEBI" id="CHEBI:30616"/>
    </ligand>
</feature>
<keyword evidence="14" id="KW-1003">Cell membrane</keyword>
<comment type="subcellular location">
    <subcellularLocation>
        <location evidence="14">Cell membrane</location>
        <topology evidence="14">Multi-pass membrane protein</topology>
        <orientation evidence="14">Cytoplasmic side</orientation>
    </subcellularLocation>
    <subcellularLocation>
        <location evidence="1">Membrane</location>
    </subcellularLocation>
</comment>
<evidence type="ECO:0000256" key="5">
    <source>
        <dbReference type="ARBA" id="ARBA00022723"/>
    </source>
</evidence>
<comment type="subunit">
    <text evidence="14">Homohexamer.</text>
</comment>
<feature type="transmembrane region" description="Helical" evidence="14">
    <location>
        <begin position="7"/>
        <end position="26"/>
    </location>
</feature>
<dbReference type="KEGG" id="bfn:OI25_7539"/>
<dbReference type="InterPro" id="IPR027417">
    <property type="entry name" value="P-loop_NTPase"/>
</dbReference>
<feature type="binding site" evidence="14">
    <location>
        <position position="430"/>
    </location>
    <ligand>
        <name>Zn(2+)</name>
        <dbReference type="ChEBI" id="CHEBI:29105"/>
        <note>catalytic</note>
    </ligand>
</feature>
<dbReference type="InterPro" id="IPR003960">
    <property type="entry name" value="ATPase_AAA_CS"/>
</dbReference>
<protein>
    <recommendedName>
        <fullName evidence="14">ATP-dependent zinc metalloprotease FtsH</fullName>
        <ecNumber evidence="14">3.4.24.-</ecNumber>
    </recommendedName>
</protein>
<keyword evidence="3 14" id="KW-0645">Protease</keyword>
<dbReference type="Proteomes" id="UP000032614">
    <property type="component" value="Chromosome 3"/>
</dbReference>
<dbReference type="Gene3D" id="3.30.720.210">
    <property type="match status" value="1"/>
</dbReference>
<dbReference type="FunFam" id="3.40.50.300:FF:000001">
    <property type="entry name" value="ATP-dependent zinc metalloprotease FtsH"/>
    <property type="match status" value="1"/>
</dbReference>
<comment type="similarity">
    <text evidence="2 14">In the C-terminal section; belongs to the peptidase M41 family.</text>
</comment>
<keyword evidence="10 14" id="KW-1133">Transmembrane helix</keyword>